<dbReference type="SUPFAM" id="SSF46767">
    <property type="entry name" value="Methylated DNA-protein cysteine methyltransferase, C-terminal domain"/>
    <property type="match status" value="1"/>
</dbReference>
<comment type="similarity">
    <text evidence="2 9">Belongs to the MGMT family.</text>
</comment>
<sequence length="173" mass="18478">MPRAPEAYFMKIPTTARLSRWISPLGPMLLAGHDAGLLGVWFDAQKHYPDIAGLPFAPHPSTKEAQAQLAAYFAGEQTRFSMTLDFSSGTSFQQSVWEALLAIPCGVTISYSTLSQQIGKPAAVRAVAAAVGRNPLSIVVPCHRVLGSNGSLTGYAGGLDRKAALLNLEQRKP</sequence>
<dbReference type="FunFam" id="1.10.10.10:FF:000214">
    <property type="entry name" value="Methylated-DNA--protein-cysteine methyltransferase"/>
    <property type="match status" value="1"/>
</dbReference>
<evidence type="ECO:0000256" key="5">
    <source>
        <dbReference type="ARBA" id="ARBA00022679"/>
    </source>
</evidence>
<dbReference type="InterPro" id="IPR036217">
    <property type="entry name" value="MethylDNA_cys_MeTrfase_DNAb"/>
</dbReference>
<dbReference type="GO" id="GO:0005737">
    <property type="term" value="C:cytoplasm"/>
    <property type="evidence" value="ECO:0007669"/>
    <property type="project" value="UniProtKB-SubCell"/>
</dbReference>
<evidence type="ECO:0000256" key="3">
    <source>
        <dbReference type="ARBA" id="ARBA00022490"/>
    </source>
</evidence>
<comment type="catalytic activity">
    <reaction evidence="1 9">
        <text>a 4-O-methyl-thymidine in DNA + L-cysteinyl-[protein] = a thymidine in DNA + S-methyl-L-cysteinyl-[protein]</text>
        <dbReference type="Rhea" id="RHEA:53428"/>
        <dbReference type="Rhea" id="RHEA-COMP:10131"/>
        <dbReference type="Rhea" id="RHEA-COMP:10132"/>
        <dbReference type="Rhea" id="RHEA-COMP:13555"/>
        <dbReference type="Rhea" id="RHEA-COMP:13556"/>
        <dbReference type="ChEBI" id="CHEBI:29950"/>
        <dbReference type="ChEBI" id="CHEBI:82612"/>
        <dbReference type="ChEBI" id="CHEBI:137386"/>
        <dbReference type="ChEBI" id="CHEBI:137387"/>
        <dbReference type="EC" id="2.1.1.63"/>
    </reaction>
</comment>
<dbReference type="Pfam" id="PF02870">
    <property type="entry name" value="Methyltransf_1N"/>
    <property type="match status" value="1"/>
</dbReference>
<dbReference type="InterPro" id="IPR014048">
    <property type="entry name" value="MethylDNA_cys_MeTrfase_DNA-bd"/>
</dbReference>
<evidence type="ECO:0000256" key="6">
    <source>
        <dbReference type="ARBA" id="ARBA00022763"/>
    </source>
</evidence>
<keyword evidence="6 9" id="KW-0227">DNA damage</keyword>
<keyword evidence="4 9" id="KW-0489">Methyltransferase</keyword>
<dbReference type="InterPro" id="IPR023546">
    <property type="entry name" value="MGMT"/>
</dbReference>
<evidence type="ECO:0000259" key="11">
    <source>
        <dbReference type="Pfam" id="PF02870"/>
    </source>
</evidence>
<dbReference type="Gene3D" id="1.10.10.10">
    <property type="entry name" value="Winged helix-like DNA-binding domain superfamily/Winged helix DNA-binding domain"/>
    <property type="match status" value="1"/>
</dbReference>
<evidence type="ECO:0000256" key="7">
    <source>
        <dbReference type="ARBA" id="ARBA00023204"/>
    </source>
</evidence>
<feature type="domain" description="Methylguanine DNA methyltransferase ribonuclease-like" evidence="11">
    <location>
        <begin position="23"/>
        <end position="86"/>
    </location>
</feature>
<comment type="subcellular location">
    <subcellularLocation>
        <location evidence="9">Cytoplasm</location>
    </subcellularLocation>
</comment>
<dbReference type="InterPro" id="IPR008332">
    <property type="entry name" value="MethylG_MeTrfase_N"/>
</dbReference>
<dbReference type="Gene3D" id="3.30.160.70">
    <property type="entry name" value="Methylated DNA-protein cysteine methyltransferase domain"/>
    <property type="match status" value="1"/>
</dbReference>
<protein>
    <recommendedName>
        <fullName evidence="9">Methylated-DNA--protein-cysteine methyltransferase</fullName>
        <ecNumber evidence="9">2.1.1.63</ecNumber>
    </recommendedName>
    <alternativeName>
        <fullName evidence="9">6-O-methylguanine-DNA methyltransferase</fullName>
        <shortName evidence="9">MGMT</shortName>
    </alternativeName>
    <alternativeName>
        <fullName evidence="9">O-6-methylguanine-DNA-alkyltransferase</fullName>
    </alternativeName>
</protein>
<comment type="miscellaneous">
    <text evidence="9">This enzyme catalyzes only one turnover and therefore is not strictly catalytic. According to one definition, an enzyme is a biocatalyst that acts repeatedly and over many reaction cycles.</text>
</comment>
<comment type="catalytic activity">
    <reaction evidence="8 9">
        <text>a 6-O-methyl-2'-deoxyguanosine in DNA + L-cysteinyl-[protein] = S-methyl-L-cysteinyl-[protein] + a 2'-deoxyguanosine in DNA</text>
        <dbReference type="Rhea" id="RHEA:24000"/>
        <dbReference type="Rhea" id="RHEA-COMP:10131"/>
        <dbReference type="Rhea" id="RHEA-COMP:10132"/>
        <dbReference type="Rhea" id="RHEA-COMP:11367"/>
        <dbReference type="Rhea" id="RHEA-COMP:11368"/>
        <dbReference type="ChEBI" id="CHEBI:29950"/>
        <dbReference type="ChEBI" id="CHEBI:82612"/>
        <dbReference type="ChEBI" id="CHEBI:85445"/>
        <dbReference type="ChEBI" id="CHEBI:85448"/>
        <dbReference type="EC" id="2.1.1.63"/>
    </reaction>
</comment>
<evidence type="ECO:0000256" key="8">
    <source>
        <dbReference type="ARBA" id="ARBA00049348"/>
    </source>
</evidence>
<evidence type="ECO:0000256" key="2">
    <source>
        <dbReference type="ARBA" id="ARBA00008711"/>
    </source>
</evidence>
<dbReference type="InterPro" id="IPR036388">
    <property type="entry name" value="WH-like_DNA-bd_sf"/>
</dbReference>
<gene>
    <name evidence="12" type="primary">ogt</name>
    <name evidence="12" type="ORF">Csp_B20900</name>
</gene>
<evidence type="ECO:0000256" key="1">
    <source>
        <dbReference type="ARBA" id="ARBA00001286"/>
    </source>
</evidence>
<organism evidence="12">
    <name type="scientific">Curvibacter symbiont subsp. Hydra magnipapillata</name>
    <dbReference type="NCBI Taxonomy" id="667019"/>
    <lineage>
        <taxon>Bacteria</taxon>
        <taxon>Pseudomonadati</taxon>
        <taxon>Pseudomonadota</taxon>
        <taxon>Betaproteobacteria</taxon>
        <taxon>Burkholderiales</taxon>
        <taxon>Comamonadaceae</taxon>
        <taxon>Curvibacter</taxon>
    </lineage>
</organism>
<evidence type="ECO:0000313" key="12">
    <source>
        <dbReference type="EMBL" id="CBA33809.1"/>
    </source>
</evidence>
<comment type="function">
    <text evidence="9">Involved in the cellular defense against the biological effects of O6-methylguanine (O6-MeG) and O4-methylthymine (O4-MeT) in DNA. Repairs the methylated nucleobase in DNA by stoichiometrically transferring the methyl group to a cysteine residue in the enzyme. This is a suicide reaction: the enzyme is irreversibly inactivated.</text>
</comment>
<feature type="active site" description="Nucleophile; methyl group acceptor" evidence="9">
    <location>
        <position position="142"/>
    </location>
</feature>
<reference evidence="12" key="1">
    <citation type="journal article" date="2010" name="Nature">
        <title>The Dynamic genome of Hydra.</title>
        <authorList>
            <person name="Chapman J.A."/>
            <person name="Kirkness E.F."/>
            <person name="Simakov O."/>
            <person name="Hampson S.E."/>
            <person name="Mitros T."/>
            <person name="Weinmaier T."/>
            <person name="Rattei T."/>
            <person name="Balasubramanian P.G."/>
            <person name="Borman J."/>
            <person name="Busam D."/>
            <person name="Disbennett K."/>
            <person name="Pfannkoch C."/>
            <person name="Sumin N."/>
            <person name="Sutton G."/>
            <person name="Viswanathan L."/>
            <person name="Walenz B."/>
            <person name="Goodstein D.M."/>
            <person name="Hellsten U."/>
            <person name="Kawashima T."/>
            <person name="Prochnik S.E."/>
            <person name="Putnam N.H."/>
            <person name="Shu S."/>
            <person name="Blumberg B."/>
            <person name="Dana C.E."/>
            <person name="Gee L."/>
            <person name="Kibler D.F."/>
            <person name="Law L."/>
            <person name="Lindgens D."/>
            <person name="Martinez D.E."/>
            <person name="Peng J."/>
            <person name="Wigge P.A."/>
            <person name="Bertulat B."/>
            <person name="Guder C."/>
            <person name="Nakamura Y."/>
            <person name="Ozbek S."/>
            <person name="Watanabe H."/>
            <person name="Khalturin K."/>
            <person name="Hemmrich G."/>
            <person name="Franke A."/>
            <person name="Augustin R."/>
            <person name="Fraune S."/>
            <person name="Hayakawa E."/>
            <person name="Hayakawa S."/>
            <person name="Hirose M."/>
            <person name="Hwang J."/>
            <person name="Ikeo K."/>
            <person name="Nishimiya-Fujisawa C."/>
            <person name="Ogura A."/>
            <person name="Takahashi T."/>
            <person name="Steinmetz P.R."/>
            <person name="Zhang X."/>
            <person name="Aufschnaiter R."/>
            <person name="Eder M.K."/>
            <person name="Gorny A.K."/>
            <person name="Salvenmoser W."/>
            <person name="Heimberg A.M."/>
            <person name="Wheeler B.M."/>
            <person name="Peterson K.J."/>
            <person name="Boettger A."/>
            <person name="Tischler P."/>
            <person name="Wolf A."/>
            <person name="Gojobori T."/>
            <person name="Remington K.A."/>
            <person name="Strausberg R.L."/>
            <person name="Venter J."/>
            <person name="Technau U."/>
            <person name="Hobmayer B."/>
            <person name="Bosch T.C."/>
            <person name="Holstein T.W."/>
            <person name="Fujisawa T."/>
            <person name="Bode H.R."/>
            <person name="David C.N."/>
            <person name="Rokhsar D.S."/>
            <person name="Steele R.E."/>
        </authorList>
    </citation>
    <scope>NUCLEOTIDE SEQUENCE</scope>
</reference>
<dbReference type="CDD" id="cd06445">
    <property type="entry name" value="ATase"/>
    <property type="match status" value="1"/>
</dbReference>
<dbReference type="PANTHER" id="PTHR10815:SF5">
    <property type="entry name" value="METHYLATED-DNA--PROTEIN-CYSTEINE METHYLTRANSFERASE"/>
    <property type="match status" value="1"/>
</dbReference>
<dbReference type="PROSITE" id="PS00374">
    <property type="entry name" value="MGMT"/>
    <property type="match status" value="1"/>
</dbReference>
<keyword evidence="5 9" id="KW-0808">Transferase</keyword>
<dbReference type="AlphaFoldDB" id="C9YH40"/>
<evidence type="ECO:0000256" key="4">
    <source>
        <dbReference type="ARBA" id="ARBA00022603"/>
    </source>
</evidence>
<dbReference type="EC" id="2.1.1.63" evidence="9"/>
<dbReference type="GO" id="GO:0032259">
    <property type="term" value="P:methylation"/>
    <property type="evidence" value="ECO:0007669"/>
    <property type="project" value="UniProtKB-KW"/>
</dbReference>
<proteinExistence type="inferred from homology"/>
<dbReference type="NCBIfam" id="TIGR00589">
    <property type="entry name" value="ogt"/>
    <property type="match status" value="1"/>
</dbReference>
<accession>C9YH40</accession>
<keyword evidence="7 9" id="KW-0234">DNA repair</keyword>
<dbReference type="SUPFAM" id="SSF53155">
    <property type="entry name" value="Methylated DNA-protein cysteine methyltransferase domain"/>
    <property type="match status" value="1"/>
</dbReference>
<dbReference type="Pfam" id="PF01035">
    <property type="entry name" value="DNA_binding_1"/>
    <property type="match status" value="1"/>
</dbReference>
<dbReference type="GO" id="GO:0006307">
    <property type="term" value="P:DNA alkylation repair"/>
    <property type="evidence" value="ECO:0007669"/>
    <property type="project" value="UniProtKB-UniRule"/>
</dbReference>
<dbReference type="HAMAP" id="MF_00772">
    <property type="entry name" value="OGT"/>
    <property type="match status" value="1"/>
</dbReference>
<dbReference type="GO" id="GO:0003908">
    <property type="term" value="F:methylated-DNA-[protein]-cysteine S-methyltransferase activity"/>
    <property type="evidence" value="ECO:0007669"/>
    <property type="project" value="UniProtKB-UniRule"/>
</dbReference>
<keyword evidence="3 9" id="KW-0963">Cytoplasm</keyword>
<dbReference type="InterPro" id="IPR036631">
    <property type="entry name" value="MGMT_N_sf"/>
</dbReference>
<evidence type="ECO:0000256" key="9">
    <source>
        <dbReference type="HAMAP-Rule" id="MF_00772"/>
    </source>
</evidence>
<evidence type="ECO:0000259" key="10">
    <source>
        <dbReference type="Pfam" id="PF01035"/>
    </source>
</evidence>
<dbReference type="PANTHER" id="PTHR10815">
    <property type="entry name" value="METHYLATED-DNA--PROTEIN-CYSTEINE METHYLTRANSFERASE"/>
    <property type="match status" value="1"/>
</dbReference>
<dbReference type="EMBL" id="FN543108">
    <property type="protein sequence ID" value="CBA33809.1"/>
    <property type="molecule type" value="Genomic_DNA"/>
</dbReference>
<dbReference type="InterPro" id="IPR001497">
    <property type="entry name" value="MethylDNA_cys_MeTrfase_AS"/>
</dbReference>
<feature type="domain" description="Methylated-DNA-[protein]-cysteine S-methyltransferase DNA binding" evidence="10">
    <location>
        <begin position="91"/>
        <end position="170"/>
    </location>
</feature>
<name>C9YH40_CURXX</name>